<evidence type="ECO:0000313" key="9">
    <source>
        <dbReference type="EMBL" id="KAK1269002.1"/>
    </source>
</evidence>
<dbReference type="PIRSF" id="PIRSF001237">
    <property type="entry name" value="DHOdimr"/>
    <property type="match status" value="1"/>
</dbReference>
<organism evidence="9 10">
    <name type="scientific">Acorus gramineus</name>
    <name type="common">Dwarf sweet flag</name>
    <dbReference type="NCBI Taxonomy" id="55184"/>
    <lineage>
        <taxon>Eukaryota</taxon>
        <taxon>Viridiplantae</taxon>
        <taxon>Streptophyta</taxon>
        <taxon>Embryophyta</taxon>
        <taxon>Tracheophyta</taxon>
        <taxon>Spermatophyta</taxon>
        <taxon>Magnoliopsida</taxon>
        <taxon>Liliopsida</taxon>
        <taxon>Acoraceae</taxon>
        <taxon>Acorus</taxon>
    </lineage>
</organism>
<evidence type="ECO:0000259" key="8">
    <source>
        <dbReference type="Pfam" id="PF01979"/>
    </source>
</evidence>
<dbReference type="Proteomes" id="UP001179952">
    <property type="component" value="Unassembled WGS sequence"/>
</dbReference>
<evidence type="ECO:0000256" key="6">
    <source>
        <dbReference type="ARBA" id="ARBA00022833"/>
    </source>
</evidence>
<keyword evidence="6" id="KW-0862">Zinc</keyword>
<dbReference type="PROSITE" id="PS00483">
    <property type="entry name" value="DIHYDROOROTASE_2"/>
    <property type="match status" value="1"/>
</dbReference>
<keyword evidence="5" id="KW-0378">Hydrolase</keyword>
<reference evidence="9" key="2">
    <citation type="submission" date="2023-06" db="EMBL/GenBank/DDBJ databases">
        <authorList>
            <person name="Ma L."/>
            <person name="Liu K.-W."/>
            <person name="Li Z."/>
            <person name="Hsiao Y.-Y."/>
            <person name="Qi Y."/>
            <person name="Fu T."/>
            <person name="Tang G."/>
            <person name="Zhang D."/>
            <person name="Sun W.-H."/>
            <person name="Liu D.-K."/>
            <person name="Li Y."/>
            <person name="Chen G.-Z."/>
            <person name="Liu X.-D."/>
            <person name="Liao X.-Y."/>
            <person name="Jiang Y.-T."/>
            <person name="Yu X."/>
            <person name="Hao Y."/>
            <person name="Huang J."/>
            <person name="Zhao X.-W."/>
            <person name="Ke S."/>
            <person name="Chen Y.-Y."/>
            <person name="Wu W.-L."/>
            <person name="Hsu J.-L."/>
            <person name="Lin Y.-F."/>
            <person name="Huang M.-D."/>
            <person name="Li C.-Y."/>
            <person name="Huang L."/>
            <person name="Wang Z.-W."/>
            <person name="Zhao X."/>
            <person name="Zhong W.-Y."/>
            <person name="Peng D.-H."/>
            <person name="Ahmad S."/>
            <person name="Lan S."/>
            <person name="Zhang J.-S."/>
            <person name="Tsai W.-C."/>
            <person name="Van De Peer Y."/>
            <person name="Liu Z.-J."/>
        </authorList>
    </citation>
    <scope>NUCLEOTIDE SEQUENCE</scope>
    <source>
        <strain evidence="9">SCP</strain>
        <tissue evidence="9">Leaves</tissue>
    </source>
</reference>
<dbReference type="InterPro" id="IPR004721">
    <property type="entry name" value="DHOdimr"/>
</dbReference>
<comment type="caution">
    <text evidence="9">The sequence shown here is derived from an EMBL/GenBank/DDBJ whole genome shotgun (WGS) entry which is preliminary data.</text>
</comment>
<evidence type="ECO:0000256" key="5">
    <source>
        <dbReference type="ARBA" id="ARBA00022801"/>
    </source>
</evidence>
<dbReference type="AlphaFoldDB" id="A0AAV9AYH8"/>
<dbReference type="EC" id="3.5.2.3" evidence="3"/>
<evidence type="ECO:0000256" key="3">
    <source>
        <dbReference type="ARBA" id="ARBA00012860"/>
    </source>
</evidence>
<dbReference type="Pfam" id="PF01979">
    <property type="entry name" value="Amidohydro_1"/>
    <property type="match status" value="1"/>
</dbReference>
<reference evidence="9" key="1">
    <citation type="journal article" date="2023" name="Nat. Commun.">
        <title>Diploid and tetraploid genomes of Acorus and the evolution of monocots.</title>
        <authorList>
            <person name="Ma L."/>
            <person name="Liu K.W."/>
            <person name="Li Z."/>
            <person name="Hsiao Y.Y."/>
            <person name="Qi Y."/>
            <person name="Fu T."/>
            <person name="Tang G.D."/>
            <person name="Zhang D."/>
            <person name="Sun W.H."/>
            <person name="Liu D.K."/>
            <person name="Li Y."/>
            <person name="Chen G.Z."/>
            <person name="Liu X.D."/>
            <person name="Liao X.Y."/>
            <person name="Jiang Y.T."/>
            <person name="Yu X."/>
            <person name="Hao Y."/>
            <person name="Huang J."/>
            <person name="Zhao X.W."/>
            <person name="Ke S."/>
            <person name="Chen Y.Y."/>
            <person name="Wu W.L."/>
            <person name="Hsu J.L."/>
            <person name="Lin Y.F."/>
            <person name="Huang M.D."/>
            <person name="Li C.Y."/>
            <person name="Huang L."/>
            <person name="Wang Z.W."/>
            <person name="Zhao X."/>
            <person name="Zhong W.Y."/>
            <person name="Peng D.H."/>
            <person name="Ahmad S."/>
            <person name="Lan S."/>
            <person name="Zhang J.S."/>
            <person name="Tsai W.C."/>
            <person name="Van de Peer Y."/>
            <person name="Liu Z.J."/>
        </authorList>
    </citation>
    <scope>NUCLEOTIDE SEQUENCE</scope>
    <source>
        <strain evidence="9">SCP</strain>
    </source>
</reference>
<keyword evidence="4" id="KW-0479">Metal-binding</keyword>
<comment type="similarity">
    <text evidence="2">Belongs to the metallo-dependent hydrolases superfamily. DHOase family. Class II DHOase subfamily.</text>
</comment>
<dbReference type="InterPro" id="IPR032466">
    <property type="entry name" value="Metal_Hydrolase"/>
</dbReference>
<proteinExistence type="inferred from homology"/>
<keyword evidence="10" id="KW-1185">Reference proteome</keyword>
<feature type="domain" description="Amidohydrolase-related" evidence="8">
    <location>
        <begin position="34"/>
        <end position="140"/>
    </location>
</feature>
<dbReference type="EMBL" id="JAUJYN010000006">
    <property type="protein sequence ID" value="KAK1269002.1"/>
    <property type="molecule type" value="Genomic_DNA"/>
</dbReference>
<evidence type="ECO:0000256" key="4">
    <source>
        <dbReference type="ARBA" id="ARBA00022723"/>
    </source>
</evidence>
<evidence type="ECO:0000313" key="10">
    <source>
        <dbReference type="Proteomes" id="UP001179952"/>
    </source>
</evidence>
<keyword evidence="7" id="KW-0665">Pyrimidine biosynthesis</keyword>
<dbReference type="GO" id="GO:0046872">
    <property type="term" value="F:metal ion binding"/>
    <property type="evidence" value="ECO:0007669"/>
    <property type="project" value="UniProtKB-KW"/>
</dbReference>
<comment type="pathway">
    <text evidence="1">Pyrimidine metabolism; UMP biosynthesis via de novo pathway; (S)-dihydroorotate from bicarbonate: step 3/3.</text>
</comment>
<accession>A0AAV9AYH8</accession>
<protein>
    <recommendedName>
        <fullName evidence="3">dihydroorotase</fullName>
        <ecNumber evidence="3">3.5.2.3</ecNumber>
    </recommendedName>
</protein>
<evidence type="ECO:0000256" key="1">
    <source>
        <dbReference type="ARBA" id="ARBA00004880"/>
    </source>
</evidence>
<dbReference type="Gene3D" id="3.20.20.140">
    <property type="entry name" value="Metal-dependent hydrolases"/>
    <property type="match status" value="2"/>
</dbReference>
<dbReference type="PANTHER" id="PTHR43137">
    <property type="entry name" value="DIHYDROOROTASE"/>
    <property type="match status" value="1"/>
</dbReference>
<dbReference type="InterPro" id="IPR002195">
    <property type="entry name" value="Dihydroorotase_CS"/>
</dbReference>
<dbReference type="PANTHER" id="PTHR43137:SF1">
    <property type="entry name" value="DIHYDROOROTASE"/>
    <property type="match status" value="1"/>
</dbReference>
<evidence type="ECO:0000256" key="7">
    <source>
        <dbReference type="ARBA" id="ARBA00022975"/>
    </source>
</evidence>
<gene>
    <name evidence="9" type="ORF">QJS04_geneDACA017123</name>
</gene>
<dbReference type="GO" id="GO:0006221">
    <property type="term" value="P:pyrimidine nucleotide biosynthetic process"/>
    <property type="evidence" value="ECO:0007669"/>
    <property type="project" value="UniProtKB-KW"/>
</dbReference>
<dbReference type="GO" id="GO:0004151">
    <property type="term" value="F:dihydroorotase activity"/>
    <property type="evidence" value="ECO:0007669"/>
    <property type="project" value="UniProtKB-EC"/>
</dbReference>
<sequence length="303" mass="33243">MTTVVKPIYVNFGKKHSSQSRKVKMELSITRPDDWHLHLRDGDLLEAVVHHSARNFGRAIVMPNLKPPITTTAAAVAYQASILKALPANSYFTPLMTLYLTDNTSPEEIKLARKSGVVFAIKLYPAGATTNSQDGVTDIFGKCLPVLEQMAEQNMPLLKLPQLKVVMEHITTLDAVEFVQSCQEGQAIVAAVTSGSKKFFLGTDSAPHERRRKECSCGCAGIYSSPVALSLYAKVFEEAGALDKLEAFTSFNGPDFYGLPRNTSKIIMKKSKWRVPDSYAFASGEIIPIFAGQVLDWLPSNGD</sequence>
<dbReference type="GO" id="GO:0006207">
    <property type="term" value="P:'de novo' pyrimidine nucleobase biosynthetic process"/>
    <property type="evidence" value="ECO:0007669"/>
    <property type="project" value="TreeGrafter"/>
</dbReference>
<dbReference type="PROSITE" id="PS00482">
    <property type="entry name" value="DIHYDROOROTASE_1"/>
    <property type="match status" value="1"/>
</dbReference>
<dbReference type="GO" id="GO:0009507">
    <property type="term" value="C:chloroplast"/>
    <property type="evidence" value="ECO:0007669"/>
    <property type="project" value="TreeGrafter"/>
</dbReference>
<dbReference type="InterPro" id="IPR006680">
    <property type="entry name" value="Amidohydro-rel"/>
</dbReference>
<evidence type="ECO:0000256" key="2">
    <source>
        <dbReference type="ARBA" id="ARBA00005631"/>
    </source>
</evidence>
<dbReference type="SUPFAM" id="SSF51556">
    <property type="entry name" value="Metallo-dependent hydrolases"/>
    <property type="match status" value="1"/>
</dbReference>
<name>A0AAV9AYH8_ACOGR</name>